<dbReference type="AlphaFoldDB" id="A0AAD7EMJ8"/>
<dbReference type="InterPro" id="IPR036291">
    <property type="entry name" value="NAD(P)-bd_dom_sf"/>
</dbReference>
<feature type="domain" description="NAD(P)-binding" evidence="1">
    <location>
        <begin position="95"/>
        <end position="188"/>
    </location>
</feature>
<dbReference type="EMBL" id="JARIHO010000031">
    <property type="protein sequence ID" value="KAJ7336339.1"/>
    <property type="molecule type" value="Genomic_DNA"/>
</dbReference>
<dbReference type="Pfam" id="PF13460">
    <property type="entry name" value="NAD_binding_10"/>
    <property type="match status" value="1"/>
</dbReference>
<proteinExistence type="predicted"/>
<dbReference type="SUPFAM" id="SSF51735">
    <property type="entry name" value="NAD(P)-binding Rossmann-fold domains"/>
    <property type="match status" value="1"/>
</dbReference>
<name>A0AAD7EMJ8_9AGAR</name>
<reference evidence="2" key="1">
    <citation type="submission" date="2023-03" db="EMBL/GenBank/DDBJ databases">
        <title>Massive genome expansion in bonnet fungi (Mycena s.s.) driven by repeated elements and novel gene families across ecological guilds.</title>
        <authorList>
            <consortium name="Lawrence Berkeley National Laboratory"/>
            <person name="Harder C.B."/>
            <person name="Miyauchi S."/>
            <person name="Viragh M."/>
            <person name="Kuo A."/>
            <person name="Thoen E."/>
            <person name="Andreopoulos B."/>
            <person name="Lu D."/>
            <person name="Skrede I."/>
            <person name="Drula E."/>
            <person name="Henrissat B."/>
            <person name="Morin E."/>
            <person name="Kohler A."/>
            <person name="Barry K."/>
            <person name="LaButti K."/>
            <person name="Morin E."/>
            <person name="Salamov A."/>
            <person name="Lipzen A."/>
            <person name="Mereny Z."/>
            <person name="Hegedus B."/>
            <person name="Baldrian P."/>
            <person name="Stursova M."/>
            <person name="Weitz H."/>
            <person name="Taylor A."/>
            <person name="Grigoriev I.V."/>
            <person name="Nagy L.G."/>
            <person name="Martin F."/>
            <person name="Kauserud H."/>
        </authorList>
    </citation>
    <scope>NUCLEOTIDE SEQUENCE</scope>
    <source>
        <strain evidence="2">CBHHK002</strain>
    </source>
</reference>
<gene>
    <name evidence="2" type="ORF">DFH08DRAFT_813556</name>
</gene>
<evidence type="ECO:0000259" key="1">
    <source>
        <dbReference type="Pfam" id="PF13460"/>
    </source>
</evidence>
<organism evidence="2 3">
    <name type="scientific">Mycena albidolilacea</name>
    <dbReference type="NCBI Taxonomy" id="1033008"/>
    <lineage>
        <taxon>Eukaryota</taxon>
        <taxon>Fungi</taxon>
        <taxon>Dikarya</taxon>
        <taxon>Basidiomycota</taxon>
        <taxon>Agaricomycotina</taxon>
        <taxon>Agaricomycetes</taxon>
        <taxon>Agaricomycetidae</taxon>
        <taxon>Agaricales</taxon>
        <taxon>Marasmiineae</taxon>
        <taxon>Mycenaceae</taxon>
        <taxon>Mycena</taxon>
    </lineage>
</organism>
<keyword evidence="3" id="KW-1185">Reference proteome</keyword>
<comment type="caution">
    <text evidence="2">The sequence shown here is derived from an EMBL/GenBank/DDBJ whole genome shotgun (WGS) entry which is preliminary data.</text>
</comment>
<evidence type="ECO:0000313" key="2">
    <source>
        <dbReference type="EMBL" id="KAJ7336339.1"/>
    </source>
</evidence>
<dbReference type="Proteomes" id="UP001218218">
    <property type="component" value="Unassembled WGS sequence"/>
</dbReference>
<dbReference type="InterPro" id="IPR016040">
    <property type="entry name" value="NAD(P)-bd_dom"/>
</dbReference>
<dbReference type="Gene3D" id="3.40.50.720">
    <property type="entry name" value="NAD(P)-binding Rossmann-like Domain"/>
    <property type="match status" value="1"/>
</dbReference>
<protein>
    <recommendedName>
        <fullName evidence="1">NAD(P)-binding domain-containing protein</fullName>
    </recommendedName>
</protein>
<sequence length="246" mass="26515">MICFTDDTLFSPESLNLKSMGSNLNDENIPISHDMNLVGHLGHVDSELLDAIGTIHSLCLPPFTRSSNILILGATDVSGLAFISVALSFPRPPAHTLYVRSRAKLPAGIEKQPRVVEGSLTDQDALLNAMEGVDTVMSFLVFSPTYIFVMAHLLAQRIGDAFPGILSAMRAKGVKRIFVLSTLSFSSDWRCSPSGVGIRPHTKGFSASRECGDGCDTRSCGRCTVQTISTGPSSASPISLRRRQVY</sequence>
<evidence type="ECO:0000313" key="3">
    <source>
        <dbReference type="Proteomes" id="UP001218218"/>
    </source>
</evidence>
<accession>A0AAD7EMJ8</accession>